<reference evidence="2" key="1">
    <citation type="journal article" date="2015" name="PLoS Genet.">
        <title>Genome Sequence and Transcriptome Analyses of Chrysochromulina tobin: Metabolic Tools for Enhanced Algal Fitness in the Prominent Order Prymnesiales (Haptophyceae).</title>
        <authorList>
            <person name="Hovde B.T."/>
            <person name="Deodato C.R."/>
            <person name="Hunsperger H.M."/>
            <person name="Ryken S.A."/>
            <person name="Yost W."/>
            <person name="Jha R.K."/>
            <person name="Patterson J."/>
            <person name="Monnat R.J. Jr."/>
            <person name="Barlow S.B."/>
            <person name="Starkenburg S.R."/>
            <person name="Cattolico R.A."/>
        </authorList>
    </citation>
    <scope>NUCLEOTIDE SEQUENCE</scope>
    <source>
        <strain evidence="2">CCMP291</strain>
    </source>
</reference>
<dbReference type="InterPro" id="IPR036034">
    <property type="entry name" value="PDZ_sf"/>
</dbReference>
<comment type="caution">
    <text evidence="1">The sequence shown here is derived from an EMBL/GenBank/DDBJ whole genome shotgun (WGS) entry which is preliminary data.</text>
</comment>
<dbReference type="SUPFAM" id="SSF50156">
    <property type="entry name" value="PDZ domain-like"/>
    <property type="match status" value="1"/>
</dbReference>
<dbReference type="Gene3D" id="2.40.128.20">
    <property type="match status" value="1"/>
</dbReference>
<dbReference type="SUPFAM" id="SSF50814">
    <property type="entry name" value="Lipocalins"/>
    <property type="match status" value="1"/>
</dbReference>
<dbReference type="EMBL" id="JWZX01000969">
    <property type="protein sequence ID" value="KOO35146.1"/>
    <property type="molecule type" value="Genomic_DNA"/>
</dbReference>
<evidence type="ECO:0000313" key="2">
    <source>
        <dbReference type="Proteomes" id="UP000037460"/>
    </source>
</evidence>
<accession>A0A0M0K8G5</accession>
<evidence type="ECO:0000313" key="1">
    <source>
        <dbReference type="EMBL" id="KOO35146.1"/>
    </source>
</evidence>
<name>A0A0M0K8G5_9EUKA</name>
<sequence length="237" mass="26414">MAERRADEIFYHPPPVRVRRTNTISSVETAQKALAFVGSWRQVSVTNLEGYLKHLGIPWAKRKLAGAFKPELSFAIIDGVLQVLMPSPIGERLELLPLHQEVIDVDPDGNDFIKTSCEPRAEYGDKYYSGATGPLPENVFEVVLPTPLGIQFEENDYPKKGVSVVGLVPDSNAAKSGLIAVGDYLVGVTAIQFQGAKWERRMLDCRKWDFDTVVDAIQSNKPQFSCDDVILQFYRAT</sequence>
<keyword evidence="2" id="KW-1185">Reference proteome</keyword>
<organism evidence="1 2">
    <name type="scientific">Chrysochromulina tobinii</name>
    <dbReference type="NCBI Taxonomy" id="1460289"/>
    <lineage>
        <taxon>Eukaryota</taxon>
        <taxon>Haptista</taxon>
        <taxon>Haptophyta</taxon>
        <taxon>Prymnesiophyceae</taxon>
        <taxon>Prymnesiales</taxon>
        <taxon>Chrysochromulinaceae</taxon>
        <taxon>Chrysochromulina</taxon>
    </lineage>
</organism>
<protein>
    <submittedName>
        <fullName evidence="1">Tpa: fatty acid-binding adipocyte</fullName>
    </submittedName>
</protein>
<proteinExistence type="predicted"/>
<dbReference type="OrthoDB" id="273181at2759"/>
<gene>
    <name evidence="1" type="ORF">Ctob_011238</name>
</gene>
<dbReference type="InterPro" id="IPR012674">
    <property type="entry name" value="Calycin"/>
</dbReference>
<dbReference type="Proteomes" id="UP000037460">
    <property type="component" value="Unassembled WGS sequence"/>
</dbReference>
<dbReference type="AlphaFoldDB" id="A0A0M0K8G5"/>
<dbReference type="Gene3D" id="2.30.42.10">
    <property type="match status" value="1"/>
</dbReference>